<name>A0ABQ2RNI2_9DEIO</name>
<keyword evidence="2" id="KW-1185">Reference proteome</keyword>
<sequence length="278" mass="30717">MPLELHPLNQLVPVPLDAAVYTGLSTDHYPWTEIISDLALRQAQEFSGTFDGVQGSRWVRFVWTRGVLLGGFTRGGQTLSWETAMRGVPRATVSLTALSPSLSDLIWSTRDAQGRPLRGAWPDLRAELERDRFHGLLLAGEGCSFWTSGRVLGGTLPVAGATCVAYSQNSEANREKLVAFWRELMARIHRAAPLDATWRQITMRLAESYPCLDPFAQDIHLSGGQLTIDEEVTVAEFRPALLAALEATLARLGLRLLDLPVTDLRDRPEWSAAGLESR</sequence>
<evidence type="ECO:0000313" key="2">
    <source>
        <dbReference type="Proteomes" id="UP000634308"/>
    </source>
</evidence>
<dbReference type="EMBL" id="BMQM01000004">
    <property type="protein sequence ID" value="GGR50076.1"/>
    <property type="molecule type" value="Genomic_DNA"/>
</dbReference>
<comment type="caution">
    <text evidence="1">The sequence shown here is derived from an EMBL/GenBank/DDBJ whole genome shotgun (WGS) entry which is preliminary data.</text>
</comment>
<protein>
    <submittedName>
        <fullName evidence="1">Uncharacterized protein</fullName>
    </submittedName>
</protein>
<reference evidence="2" key="1">
    <citation type="journal article" date="2019" name="Int. J. Syst. Evol. Microbiol.">
        <title>The Global Catalogue of Microorganisms (GCM) 10K type strain sequencing project: providing services to taxonomists for standard genome sequencing and annotation.</title>
        <authorList>
            <consortium name="The Broad Institute Genomics Platform"/>
            <consortium name="The Broad Institute Genome Sequencing Center for Infectious Disease"/>
            <person name="Wu L."/>
            <person name="Ma J."/>
        </authorList>
    </citation>
    <scope>NUCLEOTIDE SEQUENCE [LARGE SCALE GENOMIC DNA]</scope>
    <source>
        <strain evidence="2">JCM 31404</strain>
    </source>
</reference>
<gene>
    <name evidence="1" type="ORF">GCM10008959_09010</name>
</gene>
<proteinExistence type="predicted"/>
<accession>A0ABQ2RNI2</accession>
<dbReference type="Proteomes" id="UP000634308">
    <property type="component" value="Unassembled WGS sequence"/>
</dbReference>
<organism evidence="1 2">
    <name type="scientific">Deinococcus seoulensis</name>
    <dbReference type="NCBI Taxonomy" id="1837379"/>
    <lineage>
        <taxon>Bacteria</taxon>
        <taxon>Thermotogati</taxon>
        <taxon>Deinococcota</taxon>
        <taxon>Deinococci</taxon>
        <taxon>Deinococcales</taxon>
        <taxon>Deinococcaceae</taxon>
        <taxon>Deinococcus</taxon>
    </lineage>
</organism>
<evidence type="ECO:0000313" key="1">
    <source>
        <dbReference type="EMBL" id="GGR50076.1"/>
    </source>
</evidence>
<dbReference type="RefSeq" id="WP_229777623.1">
    <property type="nucleotide sequence ID" value="NZ_BMQM01000004.1"/>
</dbReference>